<evidence type="ECO:0000256" key="7">
    <source>
        <dbReference type="ARBA" id="ARBA00022777"/>
    </source>
</evidence>
<dbReference type="AlphaFoldDB" id="A0A176YCM7"/>
<dbReference type="SUPFAM" id="SSF47384">
    <property type="entry name" value="Homodimeric domain of signal transducing histidine kinase"/>
    <property type="match status" value="1"/>
</dbReference>
<dbReference type="GO" id="GO:0000155">
    <property type="term" value="F:phosphorelay sensor kinase activity"/>
    <property type="evidence" value="ECO:0007669"/>
    <property type="project" value="InterPro"/>
</dbReference>
<protein>
    <recommendedName>
        <fullName evidence="3">histidine kinase</fullName>
        <ecNumber evidence="3">2.7.13.3</ecNumber>
    </recommendedName>
</protein>
<evidence type="ECO:0000256" key="4">
    <source>
        <dbReference type="ARBA" id="ARBA00022553"/>
    </source>
</evidence>
<dbReference type="InterPro" id="IPR004358">
    <property type="entry name" value="Sig_transdc_His_kin-like_C"/>
</dbReference>
<dbReference type="STRING" id="1505087.AYJ54_28910"/>
<dbReference type="RefSeq" id="WP_063707362.1">
    <property type="nucleotide sequence ID" value="NZ_LUUB01000105.1"/>
</dbReference>
<evidence type="ECO:0000259" key="12">
    <source>
        <dbReference type="PROSITE" id="PS50109"/>
    </source>
</evidence>
<evidence type="ECO:0000256" key="5">
    <source>
        <dbReference type="ARBA" id="ARBA00022679"/>
    </source>
</evidence>
<comment type="caution">
    <text evidence="13">The sequence shown here is derived from an EMBL/GenBank/DDBJ whole genome shotgun (WGS) entry which is preliminary data.</text>
</comment>
<evidence type="ECO:0000256" key="6">
    <source>
        <dbReference type="ARBA" id="ARBA00022692"/>
    </source>
</evidence>
<dbReference type="Pfam" id="PF02518">
    <property type="entry name" value="HATPase_c"/>
    <property type="match status" value="1"/>
</dbReference>
<comment type="subcellular location">
    <subcellularLocation>
        <location evidence="2">Membrane</location>
        <topology evidence="2">Multi-pass membrane protein</topology>
    </subcellularLocation>
</comment>
<evidence type="ECO:0000313" key="13">
    <source>
        <dbReference type="EMBL" id="OAF01387.1"/>
    </source>
</evidence>
<dbReference type="Gene3D" id="1.10.287.130">
    <property type="match status" value="1"/>
</dbReference>
<keyword evidence="9" id="KW-0902">Two-component regulatory system</keyword>
<name>A0A176YCM7_9BRAD</name>
<dbReference type="SMART" id="SM00387">
    <property type="entry name" value="HATPase_c"/>
    <property type="match status" value="1"/>
</dbReference>
<dbReference type="InterPro" id="IPR050428">
    <property type="entry name" value="TCS_sensor_his_kinase"/>
</dbReference>
<comment type="catalytic activity">
    <reaction evidence="1">
        <text>ATP + protein L-histidine = ADP + protein N-phospho-L-histidine.</text>
        <dbReference type="EC" id="2.7.13.3"/>
    </reaction>
</comment>
<keyword evidence="6 11" id="KW-0812">Transmembrane</keyword>
<evidence type="ECO:0000256" key="1">
    <source>
        <dbReference type="ARBA" id="ARBA00000085"/>
    </source>
</evidence>
<dbReference type="InterPro" id="IPR036890">
    <property type="entry name" value="HATPase_C_sf"/>
</dbReference>
<evidence type="ECO:0000256" key="2">
    <source>
        <dbReference type="ARBA" id="ARBA00004141"/>
    </source>
</evidence>
<accession>A0A176YCM7</accession>
<keyword evidence="4" id="KW-0597">Phosphoprotein</keyword>
<dbReference type="CDD" id="cd00082">
    <property type="entry name" value="HisKA"/>
    <property type="match status" value="1"/>
</dbReference>
<dbReference type="PANTHER" id="PTHR45436">
    <property type="entry name" value="SENSOR HISTIDINE KINASE YKOH"/>
    <property type="match status" value="1"/>
</dbReference>
<evidence type="ECO:0000256" key="8">
    <source>
        <dbReference type="ARBA" id="ARBA00022989"/>
    </source>
</evidence>
<keyword evidence="14" id="KW-1185">Reference proteome</keyword>
<feature type="transmembrane region" description="Helical" evidence="11">
    <location>
        <begin position="140"/>
        <end position="159"/>
    </location>
</feature>
<dbReference type="CDD" id="cd00075">
    <property type="entry name" value="HATPase"/>
    <property type="match status" value="1"/>
</dbReference>
<dbReference type="InterPro" id="IPR003594">
    <property type="entry name" value="HATPase_dom"/>
</dbReference>
<keyword evidence="8 11" id="KW-1133">Transmembrane helix</keyword>
<evidence type="ECO:0000256" key="11">
    <source>
        <dbReference type="SAM" id="Phobius"/>
    </source>
</evidence>
<dbReference type="Gene3D" id="3.30.565.10">
    <property type="entry name" value="Histidine kinase-like ATPase, C-terminal domain"/>
    <property type="match status" value="1"/>
</dbReference>
<dbReference type="PRINTS" id="PR00344">
    <property type="entry name" value="BCTRLSENSOR"/>
</dbReference>
<keyword evidence="10 11" id="KW-0472">Membrane</keyword>
<proteinExistence type="predicted"/>
<dbReference type="SUPFAM" id="SSF55874">
    <property type="entry name" value="ATPase domain of HSP90 chaperone/DNA topoisomerase II/histidine kinase"/>
    <property type="match status" value="1"/>
</dbReference>
<dbReference type="InterPro" id="IPR036097">
    <property type="entry name" value="HisK_dim/P_sf"/>
</dbReference>
<dbReference type="InterPro" id="IPR005467">
    <property type="entry name" value="His_kinase_dom"/>
</dbReference>
<dbReference type="SMART" id="SM00388">
    <property type="entry name" value="HisKA"/>
    <property type="match status" value="1"/>
</dbReference>
<dbReference type="EC" id="2.7.13.3" evidence="3"/>
<dbReference type="Proteomes" id="UP000076959">
    <property type="component" value="Unassembled WGS sequence"/>
</dbReference>
<evidence type="ECO:0000256" key="3">
    <source>
        <dbReference type="ARBA" id="ARBA00012438"/>
    </source>
</evidence>
<dbReference type="InterPro" id="IPR003661">
    <property type="entry name" value="HisK_dim/P_dom"/>
</dbReference>
<keyword evidence="7" id="KW-0418">Kinase</keyword>
<sequence length="438" mass="47053">MIRSLRGRLFAGLTAIILLTGIAGGLFAHHWAFNEAIEMQDSVLIQIAGLVQTGSLTGGRELHGVDEDAEVWLIDQAATPQASGDELKLWSLEDGLALATRGGQSIRVLLRTRSDGTRFAVAQRTSVRDEIASDMAFRTVLPIAALIPCLLLVTAIVIARSLRPMVRLADDLDGRRADDMTALPAAQMPSELHPFIASINGLLQRVCLLMDQQRRFVADAAHELRTPITALSLQAENLDPIDLPADARDRLAALRQGIRRTRHLVEQLLALARQDAGPSDGATMPIVALDGVAKEVVADVLPEAASRGVDLGFARVEPASICGEAVMLVAVVRKLLDNALRFTQHGGRIDACVYRDGDSAILQIEDTGPGVSPDEIDRIFEPFFRGQRPEGDGVGLGLSIVKRIVDRLGGSIEAVNIVASGRAGFRVLVKLPLATDRA</sequence>
<evidence type="ECO:0000313" key="14">
    <source>
        <dbReference type="Proteomes" id="UP000076959"/>
    </source>
</evidence>
<dbReference type="GO" id="GO:0005886">
    <property type="term" value="C:plasma membrane"/>
    <property type="evidence" value="ECO:0007669"/>
    <property type="project" value="TreeGrafter"/>
</dbReference>
<dbReference type="Pfam" id="PF00512">
    <property type="entry name" value="HisKA"/>
    <property type="match status" value="1"/>
</dbReference>
<evidence type="ECO:0000256" key="9">
    <source>
        <dbReference type="ARBA" id="ARBA00023012"/>
    </source>
</evidence>
<dbReference type="EMBL" id="LUUB01000105">
    <property type="protein sequence ID" value="OAF01387.1"/>
    <property type="molecule type" value="Genomic_DNA"/>
</dbReference>
<evidence type="ECO:0000256" key="10">
    <source>
        <dbReference type="ARBA" id="ARBA00023136"/>
    </source>
</evidence>
<feature type="domain" description="Histidine kinase" evidence="12">
    <location>
        <begin position="219"/>
        <end position="435"/>
    </location>
</feature>
<reference evidence="13 14" key="1">
    <citation type="submission" date="2016-03" db="EMBL/GenBank/DDBJ databases">
        <title>Draft Genome Sequence of the Strain BR 10245 (Bradyrhizobium sp.) isolated from nodules of Centrolobium paraense.</title>
        <authorList>
            <person name="Simoes-Araujo J.L.Sr."/>
            <person name="Barauna A.C."/>
            <person name="Silva K."/>
            <person name="Zilli J.E."/>
        </authorList>
    </citation>
    <scope>NUCLEOTIDE SEQUENCE [LARGE SCALE GENOMIC DNA]</scope>
    <source>
        <strain evidence="13 14">BR 10245</strain>
    </source>
</reference>
<keyword evidence="5" id="KW-0808">Transferase</keyword>
<dbReference type="PANTHER" id="PTHR45436:SF15">
    <property type="entry name" value="SENSOR HISTIDINE KINASE CUSS"/>
    <property type="match status" value="1"/>
</dbReference>
<dbReference type="PROSITE" id="PS50109">
    <property type="entry name" value="HIS_KIN"/>
    <property type="match status" value="1"/>
</dbReference>
<gene>
    <name evidence="13" type="ORF">AYJ54_28910</name>
</gene>
<dbReference type="OrthoDB" id="8673316at2"/>
<organism evidence="13 14">
    <name type="scientific">Bradyrhizobium centrolobii</name>
    <dbReference type="NCBI Taxonomy" id="1505087"/>
    <lineage>
        <taxon>Bacteria</taxon>
        <taxon>Pseudomonadati</taxon>
        <taxon>Pseudomonadota</taxon>
        <taxon>Alphaproteobacteria</taxon>
        <taxon>Hyphomicrobiales</taxon>
        <taxon>Nitrobacteraceae</taxon>
        <taxon>Bradyrhizobium</taxon>
    </lineage>
</organism>